<reference evidence="1 2" key="1">
    <citation type="submission" date="2017-11" db="EMBL/GenBank/DDBJ databases">
        <title>Evolution of Phototrophy in the Chloroflexi Phylum Driven by Horizontal Gene Transfer.</title>
        <authorList>
            <person name="Ward L.M."/>
            <person name="Hemp J."/>
            <person name="Shih P.M."/>
            <person name="Mcglynn S.E."/>
            <person name="Fischer W."/>
        </authorList>
    </citation>
    <scope>NUCLEOTIDE SEQUENCE [LARGE SCALE GENOMIC DNA]</scope>
    <source>
        <strain evidence="1">JP3_13</strain>
    </source>
</reference>
<organism evidence="1 2">
    <name type="scientific">Candidatus Thermofonsia Clade 1 bacterium</name>
    <dbReference type="NCBI Taxonomy" id="2364210"/>
    <lineage>
        <taxon>Bacteria</taxon>
        <taxon>Bacillati</taxon>
        <taxon>Chloroflexota</taxon>
        <taxon>Candidatus Thermofontia</taxon>
        <taxon>Candidatus Thermofonsia Clade 1</taxon>
    </lineage>
</organism>
<protein>
    <submittedName>
        <fullName evidence="1">Uncharacterized protein</fullName>
    </submittedName>
</protein>
<evidence type="ECO:0000313" key="2">
    <source>
        <dbReference type="Proteomes" id="UP000229681"/>
    </source>
</evidence>
<evidence type="ECO:0000313" key="1">
    <source>
        <dbReference type="EMBL" id="PJF37314.1"/>
    </source>
</evidence>
<accession>A0A2M8PID9</accession>
<dbReference type="Proteomes" id="UP000229681">
    <property type="component" value="Unassembled WGS sequence"/>
</dbReference>
<sequence length="75" mass="7962">MFRHQKSGLLAHAQRAAFRVGEKLQSHIQLCFTSAGEFIKLHSAAPAVCGVNGAMILSGAPSVKGEPSQGCLDWL</sequence>
<name>A0A2M8PID9_9CHLR</name>
<dbReference type="EMBL" id="PGTM01000006">
    <property type="protein sequence ID" value="PJF37314.1"/>
    <property type="molecule type" value="Genomic_DNA"/>
</dbReference>
<dbReference type="AlphaFoldDB" id="A0A2M8PID9"/>
<comment type="caution">
    <text evidence="1">The sequence shown here is derived from an EMBL/GenBank/DDBJ whole genome shotgun (WGS) entry which is preliminary data.</text>
</comment>
<gene>
    <name evidence="1" type="ORF">CUN49_01020</name>
</gene>
<proteinExistence type="predicted"/>